<keyword evidence="3" id="KW-1003">Cell membrane</keyword>
<dbReference type="InterPro" id="IPR000261">
    <property type="entry name" value="EH_dom"/>
</dbReference>
<dbReference type="OrthoDB" id="1716625at2759"/>
<dbReference type="GO" id="GO:0005509">
    <property type="term" value="F:calcium ion binding"/>
    <property type="evidence" value="ECO:0007669"/>
    <property type="project" value="InterPro"/>
</dbReference>
<dbReference type="Gene3D" id="1.10.268.20">
    <property type="match status" value="1"/>
</dbReference>
<proteinExistence type="predicted"/>
<dbReference type="CDD" id="cd09913">
    <property type="entry name" value="EHD"/>
    <property type="match status" value="1"/>
</dbReference>
<evidence type="ECO:0000256" key="8">
    <source>
        <dbReference type="ARBA" id="ARBA00022837"/>
    </source>
</evidence>
<feature type="compositionally biased region" description="Basic and acidic residues" evidence="11">
    <location>
        <begin position="981"/>
        <end position="996"/>
    </location>
</feature>
<dbReference type="Pfam" id="PF00350">
    <property type="entry name" value="Dynamin_N"/>
    <property type="match status" value="1"/>
</dbReference>
<dbReference type="Gene3D" id="3.40.50.300">
    <property type="entry name" value="P-loop containing nucleotide triphosphate hydrolases"/>
    <property type="match status" value="1"/>
</dbReference>
<dbReference type="GO" id="GO:0005886">
    <property type="term" value="C:plasma membrane"/>
    <property type="evidence" value="ECO:0007669"/>
    <property type="project" value="UniProtKB-SubCell"/>
</dbReference>
<accession>A0A8S1GVA5</accession>
<feature type="domain" description="EH" evidence="12">
    <location>
        <begin position="906"/>
        <end position="994"/>
    </location>
</feature>
<dbReference type="Pfam" id="PF16880">
    <property type="entry name" value="EHD_N"/>
    <property type="match status" value="1"/>
</dbReference>
<dbReference type="AlphaFoldDB" id="A0A8S1GVA5"/>
<dbReference type="GO" id="GO:0005525">
    <property type="term" value="F:GTP binding"/>
    <property type="evidence" value="ECO:0007669"/>
    <property type="project" value="InterPro"/>
</dbReference>
<keyword evidence="6" id="KW-0547">Nucleotide-binding</keyword>
<keyword evidence="7" id="KW-0967">Endosome</keyword>
<dbReference type="GO" id="GO:0006897">
    <property type="term" value="P:endocytosis"/>
    <property type="evidence" value="ECO:0007669"/>
    <property type="project" value="TreeGrafter"/>
</dbReference>
<dbReference type="InterPro" id="IPR018247">
    <property type="entry name" value="EF_Hand_1_Ca_BS"/>
</dbReference>
<dbReference type="CDD" id="cd00052">
    <property type="entry name" value="EH"/>
    <property type="match status" value="1"/>
</dbReference>
<dbReference type="GO" id="GO:0005524">
    <property type="term" value="F:ATP binding"/>
    <property type="evidence" value="ECO:0007669"/>
    <property type="project" value="UniProtKB-KW"/>
</dbReference>
<evidence type="ECO:0000259" key="13">
    <source>
        <dbReference type="PROSITE" id="PS50222"/>
    </source>
</evidence>
<dbReference type="PROSITE" id="PS50222">
    <property type="entry name" value="EF_HAND_2"/>
    <property type="match status" value="1"/>
</dbReference>
<dbReference type="PROSITE" id="PS51718">
    <property type="entry name" value="G_DYNAMIN_2"/>
    <property type="match status" value="1"/>
</dbReference>
<keyword evidence="16" id="KW-1185">Reference proteome</keyword>
<dbReference type="Pfam" id="PF18150">
    <property type="entry name" value="DUF5600"/>
    <property type="match status" value="1"/>
</dbReference>
<dbReference type="FunFam" id="3.40.50.300:FF:000147">
    <property type="entry name" value="EH domain-containing protein 1"/>
    <property type="match status" value="1"/>
</dbReference>
<evidence type="ECO:0000259" key="12">
    <source>
        <dbReference type="PROSITE" id="PS50031"/>
    </source>
</evidence>
<keyword evidence="8" id="KW-0106">Calcium</keyword>
<dbReference type="GO" id="GO:0055038">
    <property type="term" value="C:recycling endosome membrane"/>
    <property type="evidence" value="ECO:0007669"/>
    <property type="project" value="UniProtKB-SubCell"/>
</dbReference>
<dbReference type="GO" id="GO:0016197">
    <property type="term" value="P:endosomal transport"/>
    <property type="evidence" value="ECO:0007669"/>
    <property type="project" value="TreeGrafter"/>
</dbReference>
<keyword evidence="10" id="KW-0472">Membrane</keyword>
<dbReference type="PROSITE" id="PS00018">
    <property type="entry name" value="EF_HAND_1"/>
    <property type="match status" value="1"/>
</dbReference>
<evidence type="ECO:0000256" key="11">
    <source>
        <dbReference type="SAM" id="MobiDB-lite"/>
    </source>
</evidence>
<dbReference type="InterPro" id="IPR040990">
    <property type="entry name" value="DUF5600"/>
</dbReference>
<evidence type="ECO:0000256" key="10">
    <source>
        <dbReference type="ARBA" id="ARBA00023136"/>
    </source>
</evidence>
<evidence type="ECO:0000313" key="15">
    <source>
        <dbReference type="EMBL" id="CAD6186752.1"/>
    </source>
</evidence>
<keyword evidence="4" id="KW-0597">Phosphoprotein</keyword>
<evidence type="ECO:0000256" key="4">
    <source>
        <dbReference type="ARBA" id="ARBA00022553"/>
    </source>
</evidence>
<feature type="domain" description="Dynamin-type G" evidence="14">
    <location>
        <begin position="504"/>
        <end position="735"/>
    </location>
</feature>
<dbReference type="Proteomes" id="UP000835052">
    <property type="component" value="Unassembled WGS sequence"/>
</dbReference>
<feature type="domain" description="EF-hand" evidence="13">
    <location>
        <begin position="938"/>
        <end position="973"/>
    </location>
</feature>
<dbReference type="InterPro" id="IPR002048">
    <property type="entry name" value="EF_hand_dom"/>
</dbReference>
<name>A0A8S1GVA5_9PELO</name>
<evidence type="ECO:0000256" key="5">
    <source>
        <dbReference type="ARBA" id="ARBA00022723"/>
    </source>
</evidence>
<dbReference type="InterPro" id="IPR027417">
    <property type="entry name" value="P-loop_NTPase"/>
</dbReference>
<evidence type="ECO:0000256" key="7">
    <source>
        <dbReference type="ARBA" id="ARBA00022753"/>
    </source>
</evidence>
<reference evidence="15" key="1">
    <citation type="submission" date="2020-10" db="EMBL/GenBank/DDBJ databases">
        <authorList>
            <person name="Kikuchi T."/>
        </authorList>
    </citation>
    <scope>NUCLEOTIDE SEQUENCE</scope>
    <source>
        <strain evidence="15">NKZ352</strain>
    </source>
</reference>
<dbReference type="Pfam" id="PF12763">
    <property type="entry name" value="EH"/>
    <property type="match status" value="1"/>
</dbReference>
<dbReference type="FunFam" id="1.10.238.10:FF:000038">
    <property type="entry name" value="EH domain-containing protein 3"/>
    <property type="match status" value="1"/>
</dbReference>
<dbReference type="SUPFAM" id="SSF52540">
    <property type="entry name" value="P-loop containing nucleoside triphosphate hydrolases"/>
    <property type="match status" value="1"/>
</dbReference>
<sequence length="1006" mass="111784">MQRLRHRCNLVFRHLTSCFTENGYCSYAPDRTRGCLEKSPRRRGNRWPTARWNGVRGRPNMGCQTCKPLVAEAAPRAIHLPSLDRHASNPYLDLYVESSNPFGRGGMVRRMPSATIVSIDREHFPSPVSDGILMSATSGHPSVDATLPADCVPIQKVASSPGLDSIVELREPSPTPKEEPAFLKNCSSEADLEIPSIIVWSPSTDAISSSEVLLPNVQDQNTRNASECDFEVVDQAMNVENGTETETDSTSSGELVVMCSSEPLAREDVLESAGNDNCELLEDKKVSFSEETAAICSFGSLSKEKELDYGPLKNPNQNNDCAPVPPKNDEIVDTNSPTTVISKHLEEIDMTDCDQPAPPDSAQAEEAVAQAVAAISPPSPTPPPRRLSQVVIRPPPRKMSSAHNSSASLVSSQASLFSPVAKSRLSFATLPRRALPPTKEEGRKKKSRSMFSWLGGDSSKKKNKEVLESVSEGLRKIYKQKLHPLEDFYKFHDFHSPALDDPDFDAKPMILLVGQYSTGKTTFIRYLLESDFPGIRIGPEPTTDRFIAVMHGEEEGIVPGNALVVDAKKQFRALSGFGNAFLNRFQCSTLNNQVLESVTIVDTPGILSGEKQRIDRGYDFTGVLEWFAERVDRIILLFDAHKLDISDEFKRCIEALSGNEDKIRIVLNKSDMVDHQQLMRVYGALMWSLGKVFKTPEVSRVYIGSFWDHPLHYDINRRLFQDEQHDLFQDLQALPRNAALRKLNDLIKRARLAKVHAFIIAELRKQMPSMIGKDKKKKELIQNLDKIFEQIQREHNISPGDFPDVNKMREKLQNQDFTKFNIIKPKLLEVVDGMLATDIARLMSQIPKEEAMSLGAASNGGVIAEQPTVKGGAFSQAQEAETPFGFGKGEGFDKGADENEWVVSRERKQADTTFDSLGPINGFVSGRAAKDHMVKSKLPNSVLGKIWKLADVDKDGQLDADEFALANYLINLKLEGHELPADLPKHLVPPSKRDQETVYPSLGDDE</sequence>
<dbReference type="PANTHER" id="PTHR11216:SF31">
    <property type="entry name" value="AT21416P"/>
    <property type="match status" value="1"/>
</dbReference>
<evidence type="ECO:0000256" key="6">
    <source>
        <dbReference type="ARBA" id="ARBA00022741"/>
    </source>
</evidence>
<evidence type="ECO:0000256" key="9">
    <source>
        <dbReference type="ARBA" id="ARBA00022840"/>
    </source>
</evidence>
<dbReference type="EMBL" id="CAJGYM010000005">
    <property type="protein sequence ID" value="CAD6186752.1"/>
    <property type="molecule type" value="Genomic_DNA"/>
</dbReference>
<dbReference type="PROSITE" id="PS50031">
    <property type="entry name" value="EH"/>
    <property type="match status" value="1"/>
</dbReference>
<keyword evidence="9" id="KW-0067">ATP-binding</keyword>
<evidence type="ECO:0000313" key="16">
    <source>
        <dbReference type="Proteomes" id="UP000835052"/>
    </source>
</evidence>
<feature type="region of interest" description="Disordered" evidence="11">
    <location>
        <begin position="431"/>
        <end position="459"/>
    </location>
</feature>
<dbReference type="SMART" id="SM00027">
    <property type="entry name" value="EH"/>
    <property type="match status" value="1"/>
</dbReference>
<comment type="caution">
    <text evidence="15">The sequence shown here is derived from an EMBL/GenBank/DDBJ whole genome shotgun (WGS) entry which is preliminary data.</text>
</comment>
<evidence type="ECO:0000256" key="3">
    <source>
        <dbReference type="ARBA" id="ARBA00022475"/>
    </source>
</evidence>
<protein>
    <submittedName>
        <fullName evidence="15">Uncharacterized protein</fullName>
    </submittedName>
</protein>
<keyword evidence="5" id="KW-0479">Metal-binding</keyword>
<gene>
    <name evidence="15" type="ORF">CAUJ_LOCUS2671</name>
</gene>
<comment type="subcellular location">
    <subcellularLocation>
        <location evidence="2">Cell membrane</location>
        <topology evidence="2">Peripheral membrane protein</topology>
        <orientation evidence="2">Cytoplasmic side</orientation>
    </subcellularLocation>
    <subcellularLocation>
        <location evidence="1">Endosome membrane</location>
        <topology evidence="1">Peripheral membrane protein</topology>
        <orientation evidence="1">Cytoplasmic side</orientation>
    </subcellularLocation>
</comment>
<dbReference type="InterPro" id="IPR045063">
    <property type="entry name" value="Dynamin_N"/>
</dbReference>
<dbReference type="InterPro" id="IPR030381">
    <property type="entry name" value="G_DYNAMIN_dom"/>
</dbReference>
<evidence type="ECO:0000259" key="14">
    <source>
        <dbReference type="PROSITE" id="PS51718"/>
    </source>
</evidence>
<dbReference type="SUPFAM" id="SSF47473">
    <property type="entry name" value="EF-hand"/>
    <property type="match status" value="1"/>
</dbReference>
<dbReference type="Gene3D" id="1.10.238.10">
    <property type="entry name" value="EF-hand"/>
    <property type="match status" value="1"/>
</dbReference>
<feature type="region of interest" description="Disordered" evidence="11">
    <location>
        <begin position="981"/>
        <end position="1006"/>
    </location>
</feature>
<organism evidence="15 16">
    <name type="scientific">Caenorhabditis auriculariae</name>
    <dbReference type="NCBI Taxonomy" id="2777116"/>
    <lineage>
        <taxon>Eukaryota</taxon>
        <taxon>Metazoa</taxon>
        <taxon>Ecdysozoa</taxon>
        <taxon>Nematoda</taxon>
        <taxon>Chromadorea</taxon>
        <taxon>Rhabditida</taxon>
        <taxon>Rhabditina</taxon>
        <taxon>Rhabditomorpha</taxon>
        <taxon>Rhabditoidea</taxon>
        <taxon>Rhabditidae</taxon>
        <taxon>Peloderinae</taxon>
        <taxon>Caenorhabditis</taxon>
    </lineage>
</organism>
<evidence type="ECO:0000256" key="1">
    <source>
        <dbReference type="ARBA" id="ARBA00004125"/>
    </source>
</evidence>
<dbReference type="InterPro" id="IPR031692">
    <property type="entry name" value="EHD_N"/>
</dbReference>
<evidence type="ECO:0000256" key="2">
    <source>
        <dbReference type="ARBA" id="ARBA00004413"/>
    </source>
</evidence>
<dbReference type="PANTHER" id="PTHR11216">
    <property type="entry name" value="EH DOMAIN"/>
    <property type="match status" value="1"/>
</dbReference>
<dbReference type="InterPro" id="IPR011992">
    <property type="entry name" value="EF-hand-dom_pair"/>
</dbReference>